<feature type="transmembrane region" description="Helical" evidence="1">
    <location>
        <begin position="6"/>
        <end position="24"/>
    </location>
</feature>
<reference evidence="2" key="4">
    <citation type="submission" date="2019-03" db="UniProtKB">
        <authorList>
            <consortium name="EnsemblPlants"/>
        </authorList>
    </citation>
    <scope>IDENTIFICATION</scope>
</reference>
<keyword evidence="1" id="KW-1133">Transmembrane helix</keyword>
<dbReference type="AlphaFoldDB" id="A0A453MP70"/>
<dbReference type="Gramene" id="AET6Gv20013600.5">
    <property type="protein sequence ID" value="AET6Gv20013600.5"/>
    <property type="gene ID" value="AET6Gv20013600"/>
</dbReference>
<protein>
    <submittedName>
        <fullName evidence="2">Uncharacterized protein</fullName>
    </submittedName>
</protein>
<sequence length="44" mass="4957">CPSLQVMITIIDIMVYRLMVLKVSSKFELRRLCRTTGAVALCAL</sequence>
<evidence type="ECO:0000313" key="3">
    <source>
        <dbReference type="Proteomes" id="UP000015105"/>
    </source>
</evidence>
<dbReference type="Proteomes" id="UP000015105">
    <property type="component" value="Chromosome 6D"/>
</dbReference>
<evidence type="ECO:0000256" key="1">
    <source>
        <dbReference type="SAM" id="Phobius"/>
    </source>
</evidence>
<organism evidence="2 3">
    <name type="scientific">Aegilops tauschii subsp. strangulata</name>
    <name type="common">Goatgrass</name>
    <dbReference type="NCBI Taxonomy" id="200361"/>
    <lineage>
        <taxon>Eukaryota</taxon>
        <taxon>Viridiplantae</taxon>
        <taxon>Streptophyta</taxon>
        <taxon>Embryophyta</taxon>
        <taxon>Tracheophyta</taxon>
        <taxon>Spermatophyta</taxon>
        <taxon>Magnoliopsida</taxon>
        <taxon>Liliopsida</taxon>
        <taxon>Poales</taxon>
        <taxon>Poaceae</taxon>
        <taxon>BOP clade</taxon>
        <taxon>Pooideae</taxon>
        <taxon>Triticodae</taxon>
        <taxon>Triticeae</taxon>
        <taxon>Triticinae</taxon>
        <taxon>Aegilops</taxon>
    </lineage>
</organism>
<reference evidence="2" key="3">
    <citation type="journal article" date="2017" name="Nature">
        <title>Genome sequence of the progenitor of the wheat D genome Aegilops tauschii.</title>
        <authorList>
            <person name="Luo M.C."/>
            <person name="Gu Y.Q."/>
            <person name="Puiu D."/>
            <person name="Wang H."/>
            <person name="Twardziok S.O."/>
            <person name="Deal K.R."/>
            <person name="Huo N."/>
            <person name="Zhu T."/>
            <person name="Wang L."/>
            <person name="Wang Y."/>
            <person name="McGuire P.E."/>
            <person name="Liu S."/>
            <person name="Long H."/>
            <person name="Ramasamy R.K."/>
            <person name="Rodriguez J.C."/>
            <person name="Van S.L."/>
            <person name="Yuan L."/>
            <person name="Wang Z."/>
            <person name="Xia Z."/>
            <person name="Xiao L."/>
            <person name="Anderson O.D."/>
            <person name="Ouyang S."/>
            <person name="Liang Y."/>
            <person name="Zimin A.V."/>
            <person name="Pertea G."/>
            <person name="Qi P."/>
            <person name="Bennetzen J.L."/>
            <person name="Dai X."/>
            <person name="Dawson M.W."/>
            <person name="Muller H.G."/>
            <person name="Kugler K."/>
            <person name="Rivarola-Duarte L."/>
            <person name="Spannagl M."/>
            <person name="Mayer K.F.X."/>
            <person name="Lu F.H."/>
            <person name="Bevan M.W."/>
            <person name="Leroy P."/>
            <person name="Li P."/>
            <person name="You F.M."/>
            <person name="Sun Q."/>
            <person name="Liu Z."/>
            <person name="Lyons E."/>
            <person name="Wicker T."/>
            <person name="Salzberg S.L."/>
            <person name="Devos K.M."/>
            <person name="Dvorak J."/>
        </authorList>
    </citation>
    <scope>NUCLEOTIDE SEQUENCE [LARGE SCALE GENOMIC DNA]</scope>
    <source>
        <strain evidence="2">cv. AL8/78</strain>
    </source>
</reference>
<reference evidence="3" key="2">
    <citation type="journal article" date="2017" name="Nat. Plants">
        <title>The Aegilops tauschii genome reveals multiple impacts of transposons.</title>
        <authorList>
            <person name="Zhao G."/>
            <person name="Zou C."/>
            <person name="Li K."/>
            <person name="Wang K."/>
            <person name="Li T."/>
            <person name="Gao L."/>
            <person name="Zhang X."/>
            <person name="Wang H."/>
            <person name="Yang Z."/>
            <person name="Liu X."/>
            <person name="Jiang W."/>
            <person name="Mao L."/>
            <person name="Kong X."/>
            <person name="Jiao Y."/>
            <person name="Jia J."/>
        </authorList>
    </citation>
    <scope>NUCLEOTIDE SEQUENCE [LARGE SCALE GENOMIC DNA]</scope>
    <source>
        <strain evidence="3">cv. AL8/78</strain>
    </source>
</reference>
<keyword evidence="1" id="KW-0472">Membrane</keyword>
<keyword evidence="3" id="KW-1185">Reference proteome</keyword>
<reference evidence="3" key="1">
    <citation type="journal article" date="2014" name="Science">
        <title>Ancient hybridizations among the ancestral genomes of bread wheat.</title>
        <authorList>
            <consortium name="International Wheat Genome Sequencing Consortium,"/>
            <person name="Marcussen T."/>
            <person name="Sandve S.R."/>
            <person name="Heier L."/>
            <person name="Spannagl M."/>
            <person name="Pfeifer M."/>
            <person name="Jakobsen K.S."/>
            <person name="Wulff B.B."/>
            <person name="Steuernagel B."/>
            <person name="Mayer K.F."/>
            <person name="Olsen O.A."/>
        </authorList>
    </citation>
    <scope>NUCLEOTIDE SEQUENCE [LARGE SCALE GENOMIC DNA]</scope>
    <source>
        <strain evidence="3">cv. AL8/78</strain>
    </source>
</reference>
<proteinExistence type="predicted"/>
<reference evidence="2" key="5">
    <citation type="journal article" date="2021" name="G3 (Bethesda)">
        <title>Aegilops tauschii genome assembly Aet v5.0 features greater sequence contiguity and improved annotation.</title>
        <authorList>
            <person name="Wang L."/>
            <person name="Zhu T."/>
            <person name="Rodriguez J.C."/>
            <person name="Deal K.R."/>
            <person name="Dubcovsky J."/>
            <person name="McGuire P.E."/>
            <person name="Lux T."/>
            <person name="Spannagl M."/>
            <person name="Mayer K.F.X."/>
            <person name="Baldrich P."/>
            <person name="Meyers B.C."/>
            <person name="Huo N."/>
            <person name="Gu Y.Q."/>
            <person name="Zhou H."/>
            <person name="Devos K.M."/>
            <person name="Bennetzen J.L."/>
            <person name="Unver T."/>
            <person name="Budak H."/>
            <person name="Gulick P.J."/>
            <person name="Galiba G."/>
            <person name="Kalapos B."/>
            <person name="Nelson D.R."/>
            <person name="Li P."/>
            <person name="You F.M."/>
            <person name="Luo M.C."/>
            <person name="Dvorak J."/>
        </authorList>
    </citation>
    <scope>NUCLEOTIDE SEQUENCE [LARGE SCALE GENOMIC DNA]</scope>
    <source>
        <strain evidence="2">cv. AL8/78</strain>
    </source>
</reference>
<evidence type="ECO:0000313" key="2">
    <source>
        <dbReference type="EnsemblPlants" id="AET6Gv20013600.5"/>
    </source>
</evidence>
<accession>A0A453MP70</accession>
<dbReference type="EnsemblPlants" id="AET6Gv20013600.5">
    <property type="protein sequence ID" value="AET6Gv20013600.5"/>
    <property type="gene ID" value="AET6Gv20013600"/>
</dbReference>
<name>A0A453MP70_AEGTS</name>
<keyword evidence="1" id="KW-0812">Transmembrane</keyword>